<evidence type="ECO:0000313" key="4">
    <source>
        <dbReference type="Proteomes" id="UP000007875"/>
    </source>
</evidence>
<accession>H2YC91</accession>
<dbReference type="eggNOG" id="ENOG502S411">
    <property type="taxonomic scope" value="Eukaryota"/>
</dbReference>
<dbReference type="PANTHER" id="PTHR31793">
    <property type="entry name" value="4-HYDROXYBENZOYL-COA THIOESTERASE FAMILY MEMBER"/>
    <property type="match status" value="1"/>
</dbReference>
<dbReference type="STRING" id="51511.ENSCSAVP00000002939"/>
<dbReference type="InterPro" id="IPR029069">
    <property type="entry name" value="HotDog_dom_sf"/>
</dbReference>
<reference evidence="3" key="2">
    <citation type="submission" date="2025-08" db="UniProtKB">
        <authorList>
            <consortium name="Ensembl"/>
        </authorList>
    </citation>
    <scope>IDENTIFICATION</scope>
</reference>
<dbReference type="GeneTree" id="ENSGT00730000111983"/>
<dbReference type="CDD" id="cd00586">
    <property type="entry name" value="4HBT"/>
    <property type="match status" value="1"/>
</dbReference>
<dbReference type="OMA" id="YCDITEG"/>
<dbReference type="HOGENOM" id="CLU_101141_0_0_1"/>
<dbReference type="InParanoid" id="H2YC91"/>
<proteinExistence type="inferred from homology"/>
<evidence type="ECO:0000256" key="2">
    <source>
        <dbReference type="ARBA" id="ARBA00022801"/>
    </source>
</evidence>
<protein>
    <recommendedName>
        <fullName evidence="5">Thioesterase domain-containing protein</fullName>
    </recommendedName>
</protein>
<dbReference type="Pfam" id="PF13279">
    <property type="entry name" value="4HBT_2"/>
    <property type="match status" value="1"/>
</dbReference>
<evidence type="ECO:0008006" key="5">
    <source>
        <dbReference type="Google" id="ProtNLM"/>
    </source>
</evidence>
<keyword evidence="2" id="KW-0378">Hydrolase</keyword>
<dbReference type="InterPro" id="IPR050563">
    <property type="entry name" value="4-hydroxybenzoyl-CoA_TE"/>
</dbReference>
<name>H2YC91_CIOSA</name>
<dbReference type="Gene3D" id="3.10.129.10">
    <property type="entry name" value="Hotdog Thioesterase"/>
    <property type="match status" value="1"/>
</dbReference>
<reference evidence="4" key="1">
    <citation type="submission" date="2003-08" db="EMBL/GenBank/DDBJ databases">
        <authorList>
            <person name="Birren B."/>
            <person name="Nusbaum C."/>
            <person name="Abebe A."/>
            <person name="Abouelleil A."/>
            <person name="Adekoya E."/>
            <person name="Ait-zahra M."/>
            <person name="Allen N."/>
            <person name="Allen T."/>
            <person name="An P."/>
            <person name="Anderson M."/>
            <person name="Anderson S."/>
            <person name="Arachchi H."/>
            <person name="Armbruster J."/>
            <person name="Bachantsang P."/>
            <person name="Baldwin J."/>
            <person name="Barry A."/>
            <person name="Bayul T."/>
            <person name="Blitshsteyn B."/>
            <person name="Bloom T."/>
            <person name="Blye J."/>
            <person name="Boguslavskiy L."/>
            <person name="Borowsky M."/>
            <person name="Boukhgalter B."/>
            <person name="Brunache A."/>
            <person name="Butler J."/>
            <person name="Calixte N."/>
            <person name="Calvo S."/>
            <person name="Camarata J."/>
            <person name="Campo K."/>
            <person name="Chang J."/>
            <person name="Cheshatsang Y."/>
            <person name="Citroen M."/>
            <person name="Collymore A."/>
            <person name="Considine T."/>
            <person name="Cook A."/>
            <person name="Cooke P."/>
            <person name="Corum B."/>
            <person name="Cuomo C."/>
            <person name="David R."/>
            <person name="Dawoe T."/>
            <person name="Degray S."/>
            <person name="Dodge S."/>
            <person name="Dooley K."/>
            <person name="Dorje P."/>
            <person name="Dorjee K."/>
            <person name="Dorris L."/>
            <person name="Duffey N."/>
            <person name="Dupes A."/>
            <person name="Elkins T."/>
            <person name="Engels R."/>
            <person name="Erickson J."/>
            <person name="Farina A."/>
            <person name="Faro S."/>
            <person name="Ferreira P."/>
            <person name="Fischer H."/>
            <person name="Fitzgerald M."/>
            <person name="Foley K."/>
            <person name="Gage D."/>
            <person name="Galagan J."/>
            <person name="Gearin G."/>
            <person name="Gnerre S."/>
            <person name="Gnirke A."/>
            <person name="Goyette A."/>
            <person name="Graham J."/>
            <person name="Grandbois E."/>
            <person name="Gyaltsen K."/>
            <person name="Hafez N."/>
            <person name="Hagopian D."/>
            <person name="Hagos B."/>
            <person name="Hall J."/>
            <person name="Hatcher B."/>
            <person name="Heller A."/>
            <person name="Higgins H."/>
            <person name="Honan T."/>
            <person name="Horn A."/>
            <person name="Houde N."/>
            <person name="Hughes L."/>
            <person name="Hulme W."/>
            <person name="Husby E."/>
            <person name="Iliev I."/>
            <person name="Jaffe D."/>
            <person name="Jones C."/>
            <person name="Kamal M."/>
            <person name="Kamat A."/>
            <person name="Kamvysselis M."/>
            <person name="Karlsson E."/>
            <person name="Kells C."/>
            <person name="Kieu A."/>
            <person name="Kisner P."/>
            <person name="Kodira C."/>
            <person name="Kulbokas E."/>
            <person name="Labutti K."/>
            <person name="Lama D."/>
            <person name="Landers T."/>
            <person name="Leger J."/>
            <person name="Levine S."/>
            <person name="Lewis D."/>
            <person name="Lewis T."/>
            <person name="Lindblad-toh K."/>
            <person name="Liu X."/>
            <person name="Lokyitsang T."/>
            <person name="Lokyitsang Y."/>
            <person name="Lucien O."/>
            <person name="Lui A."/>
            <person name="Ma L.J."/>
            <person name="Mabbitt R."/>
            <person name="Macdonald J."/>
            <person name="Maclean C."/>
            <person name="Major J."/>
            <person name="Manning J."/>
            <person name="Marabella R."/>
            <person name="Maru K."/>
            <person name="Matthews C."/>
            <person name="Mauceli E."/>
            <person name="Mccarthy M."/>
            <person name="Mcdonough S."/>
            <person name="Mcghee T."/>
            <person name="Meldrim J."/>
            <person name="Meneus L."/>
            <person name="Mesirov J."/>
            <person name="Mihalev A."/>
            <person name="Mihova T."/>
            <person name="Mikkelsen T."/>
            <person name="Mlenga V."/>
            <person name="Moru K."/>
            <person name="Mozes J."/>
            <person name="Mulrain L."/>
            <person name="Munson G."/>
            <person name="Naylor J."/>
            <person name="Newes C."/>
            <person name="Nguyen C."/>
            <person name="Nguyen N."/>
            <person name="Nguyen T."/>
            <person name="Nicol R."/>
            <person name="Nielsen C."/>
            <person name="Nizzari M."/>
            <person name="Norbu C."/>
            <person name="Norbu N."/>
            <person name="O'donnell P."/>
            <person name="Okoawo O."/>
            <person name="O'leary S."/>
            <person name="Omotosho B."/>
            <person name="O'neill K."/>
            <person name="Osman S."/>
            <person name="Parker S."/>
            <person name="Perrin D."/>
            <person name="Phunkhang P."/>
            <person name="Piqani B."/>
            <person name="Purcell S."/>
            <person name="Rachupka T."/>
            <person name="Ramasamy U."/>
            <person name="Rameau R."/>
            <person name="Ray V."/>
            <person name="Raymond C."/>
            <person name="Retta R."/>
            <person name="Richardson S."/>
            <person name="Rise C."/>
            <person name="Rodriguez J."/>
            <person name="Rogers J."/>
            <person name="Rogov P."/>
            <person name="Rutman M."/>
            <person name="Schupbach R."/>
            <person name="Seaman C."/>
            <person name="Settipalli S."/>
            <person name="Sharpe T."/>
            <person name="Sheridan J."/>
            <person name="Sherpa N."/>
            <person name="Shi J."/>
            <person name="Smirnov S."/>
            <person name="Smith C."/>
            <person name="Sougnez C."/>
            <person name="Spencer B."/>
            <person name="Stalker J."/>
            <person name="Stange-thomann N."/>
            <person name="Stavropoulos S."/>
            <person name="Stetson K."/>
            <person name="Stone C."/>
            <person name="Stone S."/>
            <person name="Stubbs M."/>
            <person name="Talamas J."/>
            <person name="Tchuinga P."/>
            <person name="Tenzing P."/>
            <person name="Tesfaye S."/>
            <person name="Theodore J."/>
            <person name="Thoulutsang Y."/>
            <person name="Topham K."/>
            <person name="Towey S."/>
            <person name="Tsamla T."/>
            <person name="Tsomo N."/>
            <person name="Vallee D."/>
            <person name="Vassiliev H."/>
            <person name="Venkataraman V."/>
            <person name="Vinson J."/>
            <person name="Vo A."/>
            <person name="Wade C."/>
            <person name="Wang S."/>
            <person name="Wangchuk T."/>
            <person name="Wangdi T."/>
            <person name="Whittaker C."/>
            <person name="Wilkinson J."/>
            <person name="Wu Y."/>
            <person name="Wyman D."/>
            <person name="Yadav S."/>
            <person name="Yang S."/>
            <person name="Yang X."/>
            <person name="Yeager S."/>
            <person name="Yee E."/>
            <person name="Young G."/>
            <person name="Zainoun J."/>
            <person name="Zembeck L."/>
            <person name="Zimmer A."/>
            <person name="Zody M."/>
            <person name="Lander E."/>
        </authorList>
    </citation>
    <scope>NUCLEOTIDE SEQUENCE [LARGE SCALE GENOMIC DNA]</scope>
</reference>
<dbReference type="SUPFAM" id="SSF54637">
    <property type="entry name" value="Thioesterase/thiol ester dehydrase-isomerase"/>
    <property type="match status" value="1"/>
</dbReference>
<organism evidence="3 4">
    <name type="scientific">Ciona savignyi</name>
    <name type="common">Pacific transparent sea squirt</name>
    <dbReference type="NCBI Taxonomy" id="51511"/>
    <lineage>
        <taxon>Eukaryota</taxon>
        <taxon>Metazoa</taxon>
        <taxon>Chordata</taxon>
        <taxon>Tunicata</taxon>
        <taxon>Ascidiacea</taxon>
        <taxon>Phlebobranchia</taxon>
        <taxon>Cionidae</taxon>
        <taxon>Ciona</taxon>
    </lineage>
</organism>
<reference evidence="3" key="3">
    <citation type="submission" date="2025-09" db="UniProtKB">
        <authorList>
            <consortium name="Ensembl"/>
        </authorList>
    </citation>
    <scope>IDENTIFICATION</scope>
</reference>
<evidence type="ECO:0000256" key="1">
    <source>
        <dbReference type="ARBA" id="ARBA00005953"/>
    </source>
</evidence>
<evidence type="ECO:0000313" key="3">
    <source>
        <dbReference type="Ensembl" id="ENSCSAVP00000002939.1"/>
    </source>
</evidence>
<dbReference type="PANTHER" id="PTHR31793:SF27">
    <property type="entry name" value="NOVEL THIOESTERASE SUPERFAMILY DOMAIN AND SAPOSIN A-TYPE DOMAIN CONTAINING PROTEIN (0610012H03RIK)"/>
    <property type="match status" value="1"/>
</dbReference>
<keyword evidence="4" id="KW-1185">Reference proteome</keyword>
<dbReference type="GO" id="GO:0047617">
    <property type="term" value="F:fatty acyl-CoA hydrolase activity"/>
    <property type="evidence" value="ECO:0007669"/>
    <property type="project" value="TreeGrafter"/>
</dbReference>
<sequence>MSRNMGSEFGLSNYRYFIGIQTRWADNDSYGHINNSVYHYFVDTVINNYLIWHCGMATGEKAKKMNWKHFMVENKCIYKRPLQFPQILLAGVGIRRIGTSSVHYSVGFFEPKSDYSAKLDVDPLTSLGIGSQGLLISPSHPEKLNDISRFYKHDAAVVGNPVHVFVESQSDKPLKQLDQYLKENLENIKIENINKL</sequence>
<dbReference type="GO" id="GO:0005739">
    <property type="term" value="C:mitochondrion"/>
    <property type="evidence" value="ECO:0007669"/>
    <property type="project" value="TreeGrafter"/>
</dbReference>
<dbReference type="Proteomes" id="UP000007875">
    <property type="component" value="Unassembled WGS sequence"/>
</dbReference>
<dbReference type="Ensembl" id="ENSCSAVT00000002983.1">
    <property type="protein sequence ID" value="ENSCSAVP00000002939.1"/>
    <property type="gene ID" value="ENSCSAVG00000001754.1"/>
</dbReference>
<comment type="similarity">
    <text evidence="1">Belongs to the 4-hydroxybenzoyl-CoA thioesterase family.</text>
</comment>
<dbReference type="AlphaFoldDB" id="H2YC91"/>